<keyword evidence="2" id="KW-1185">Reference proteome</keyword>
<protein>
    <submittedName>
        <fullName evidence="1">Uncharacterized protein</fullName>
    </submittedName>
</protein>
<accession>A0A0H2QZA6</accession>
<name>A0A0H2QZA6_9AGAM</name>
<sequence length="149" mass="16808">SNWPSEDDFKRLVESCGKLFIYASTAIGFVASGRALRTPEESLQILLNMKSGDTSDDMPYKQLDDLYLRILLEAVGNDAKLKSKGVERFHKILGTIVLLRDPLGVSSLSKLIEEEERQIWNVLQHLGSILIVPPEENLETPVRFFHPSL</sequence>
<dbReference type="EMBL" id="KQ086600">
    <property type="protein sequence ID" value="KLO04307.1"/>
    <property type="molecule type" value="Genomic_DNA"/>
</dbReference>
<organism evidence="1 2">
    <name type="scientific">Schizopora paradoxa</name>
    <dbReference type="NCBI Taxonomy" id="27342"/>
    <lineage>
        <taxon>Eukaryota</taxon>
        <taxon>Fungi</taxon>
        <taxon>Dikarya</taxon>
        <taxon>Basidiomycota</taxon>
        <taxon>Agaricomycotina</taxon>
        <taxon>Agaricomycetes</taxon>
        <taxon>Hymenochaetales</taxon>
        <taxon>Schizoporaceae</taxon>
        <taxon>Schizopora</taxon>
    </lineage>
</organism>
<dbReference type="AlphaFoldDB" id="A0A0H2QZA6"/>
<gene>
    <name evidence="1" type="ORF">SCHPADRAFT_812327</name>
</gene>
<feature type="non-terminal residue" evidence="1">
    <location>
        <position position="149"/>
    </location>
</feature>
<dbReference type="InParanoid" id="A0A0H2QZA6"/>
<dbReference type="OrthoDB" id="3262196at2759"/>
<evidence type="ECO:0000313" key="1">
    <source>
        <dbReference type="EMBL" id="KLO04307.1"/>
    </source>
</evidence>
<dbReference type="STRING" id="27342.A0A0H2QZA6"/>
<feature type="non-terminal residue" evidence="1">
    <location>
        <position position="1"/>
    </location>
</feature>
<proteinExistence type="predicted"/>
<reference evidence="1 2" key="1">
    <citation type="submission" date="2015-04" db="EMBL/GenBank/DDBJ databases">
        <title>Complete genome sequence of Schizopora paradoxa KUC8140, a cosmopolitan wood degrader in East Asia.</title>
        <authorList>
            <consortium name="DOE Joint Genome Institute"/>
            <person name="Min B."/>
            <person name="Park H."/>
            <person name="Jang Y."/>
            <person name="Kim J.-J."/>
            <person name="Kim K.H."/>
            <person name="Pangilinan J."/>
            <person name="Lipzen A."/>
            <person name="Riley R."/>
            <person name="Grigoriev I.V."/>
            <person name="Spatafora J.W."/>
            <person name="Choi I.-G."/>
        </authorList>
    </citation>
    <scope>NUCLEOTIDE SEQUENCE [LARGE SCALE GENOMIC DNA]</scope>
    <source>
        <strain evidence="1 2">KUC8140</strain>
    </source>
</reference>
<evidence type="ECO:0000313" key="2">
    <source>
        <dbReference type="Proteomes" id="UP000053477"/>
    </source>
</evidence>
<dbReference type="Proteomes" id="UP000053477">
    <property type="component" value="Unassembled WGS sequence"/>
</dbReference>